<dbReference type="EMBL" id="OY288114">
    <property type="protein sequence ID" value="CAJ0850165.1"/>
    <property type="molecule type" value="Genomic_DNA"/>
</dbReference>
<sequence>MQIRVGYEMIYECPQPTPMLLTLNTHFTRVADIVVPDHIVTSPPVAITPYRDEFGNWCSRIVAPAGEIRISTNAVVNDSGLPDPIEAGAVQHAVQDLPNETLVFLLGSRYCDTDRLTEIAWGLFDKAPLGWGRVQAICDFVHNHISFGYEHARSTRTALEAFEERRGVCRDYAHLAIAFCRCMNIPARYCTGYLGDIGMPPPYGPMDFAAWFEVFLGGRWHVFDARNNVPRIGRVLIGRGRDATDVPLSTTFGPNVLKSFKVWTDEVRS</sequence>
<name>A0AA48RBM0_9ZZZZ</name>
<dbReference type="AlphaFoldDB" id="A0AA48RBM0"/>
<reference evidence="2" key="1">
    <citation type="submission" date="2023-07" db="EMBL/GenBank/DDBJ databases">
        <authorList>
            <person name="Pelsma A.J. K."/>
        </authorList>
    </citation>
    <scope>NUCLEOTIDE SEQUENCE</scope>
</reference>
<dbReference type="PANTHER" id="PTHR33490:SF12">
    <property type="entry name" value="BLL5557 PROTEIN"/>
    <property type="match status" value="1"/>
</dbReference>
<evidence type="ECO:0000259" key="1">
    <source>
        <dbReference type="SMART" id="SM00460"/>
    </source>
</evidence>
<accession>A0AA48RBM0</accession>
<evidence type="ECO:0000313" key="2">
    <source>
        <dbReference type="EMBL" id="CAJ0850165.1"/>
    </source>
</evidence>
<dbReference type="Gene3D" id="2.60.40.2250">
    <property type="match status" value="1"/>
</dbReference>
<feature type="domain" description="Transglutaminase-like" evidence="1">
    <location>
        <begin position="161"/>
        <end position="227"/>
    </location>
</feature>
<proteinExistence type="predicted"/>
<organism evidence="2">
    <name type="scientific">freshwater sediment metagenome</name>
    <dbReference type="NCBI Taxonomy" id="556182"/>
    <lineage>
        <taxon>unclassified sequences</taxon>
        <taxon>metagenomes</taxon>
        <taxon>ecological metagenomes</taxon>
    </lineage>
</organism>
<dbReference type="InterPro" id="IPR038765">
    <property type="entry name" value="Papain-like_cys_pep_sf"/>
</dbReference>
<dbReference type="Gene3D" id="3.10.620.30">
    <property type="match status" value="1"/>
</dbReference>
<dbReference type="PANTHER" id="PTHR33490">
    <property type="entry name" value="BLR5614 PROTEIN-RELATED"/>
    <property type="match status" value="1"/>
</dbReference>
<dbReference type="InterPro" id="IPR002931">
    <property type="entry name" value="Transglutaminase-like"/>
</dbReference>
<gene>
    <name evidence="2" type="ORF">AMST5_00230</name>
</gene>
<dbReference type="SUPFAM" id="SSF54001">
    <property type="entry name" value="Cysteine proteinases"/>
    <property type="match status" value="1"/>
</dbReference>
<dbReference type="Pfam" id="PF01841">
    <property type="entry name" value="Transglut_core"/>
    <property type="match status" value="1"/>
</dbReference>
<dbReference type="SMART" id="SM00460">
    <property type="entry name" value="TGc"/>
    <property type="match status" value="1"/>
</dbReference>
<protein>
    <recommendedName>
        <fullName evidence="1">Transglutaminase-like domain-containing protein</fullName>
    </recommendedName>
</protein>